<evidence type="ECO:0000313" key="3">
    <source>
        <dbReference type="EMBL" id="RNF04024.1"/>
    </source>
</evidence>
<dbReference type="OMA" id="REEHDFW"/>
<feature type="coiled-coil region" evidence="1">
    <location>
        <begin position="454"/>
        <end position="488"/>
    </location>
</feature>
<dbReference type="Proteomes" id="UP000283634">
    <property type="component" value="Unassembled WGS sequence"/>
</dbReference>
<sequence>MDNDHVAGIGIATHEEPDVALNPYPSYRAGSCGSATSFGELRGSQGSIRYGSHLSCRSSVRDESHIIDESRRKQRVIRYMQEERERAARAKLEREEHSDWMTFRALVRCERMQYMNDDERAEFLQQEALEAERERVAAEEVARKVAQAALNRRYSAANTRPRLESQEVVMGPRGGKEAFATVPHNSSMAANQTPTTEELESLRKKVAAAQKLEVELRSELLRAHDAATNAQAVIEKARQMQRTAEESLLREAKRANDEAAMRKIAEDRAASLEKGIEDMQRRIVEMEEELRRLRKEAEKEALVADEKERQLKPLREQLSGVRKENAALEAKCKELRAEKDALTMQARNIAFPKPAAKQKRQPQRNPIRANHLGDAVAQTVLKSSQQPLEAANNASRDDWDAVQALGSQSEMQATTFEQVKEENGVSKDHLQQNETRMIRKFEDRATQAHCSQNEECPREELKQAEAEVKQYKAEAAAARQESKELRVTTDKEIAFLKAWCARLDEQCKQQMSKLRDLLPREKNGADQLRSVNALRDLAGAPATGDSALPVKLQPELSEVRARLKVSEKAKQHDVAMADSLKSEQGFSCASGVHGNSDTLNLVGVFSNTKKEPRGVEAAREAVQEEPAAERNKVEPLQRERGLLPETMGLTGAKMPSVHVTEDVRVGTGAPCVASNGVSAGLEELYEKLASLQQELERERQVRMDAEREAAAQKARADTAAAASLGNTNRKDKAKCHC</sequence>
<feature type="coiled-coil region" evidence="1">
    <location>
        <begin position="114"/>
        <end position="141"/>
    </location>
</feature>
<dbReference type="OrthoDB" id="251095at2759"/>
<keyword evidence="4" id="KW-1185">Reference proteome</keyword>
<protein>
    <submittedName>
        <fullName evidence="3">200 kDa antigen p200</fullName>
    </submittedName>
</protein>
<accession>A0A3R7NBX7</accession>
<reference evidence="3 4" key="1">
    <citation type="journal article" date="2018" name="BMC Genomics">
        <title>Genomic comparison of Trypanosoma conorhini and Trypanosoma rangeli to Trypanosoma cruzi strains of high and low virulence.</title>
        <authorList>
            <person name="Bradwell K.R."/>
            <person name="Koparde V.N."/>
            <person name="Matveyev A.V."/>
            <person name="Serrano M.G."/>
            <person name="Alves J.M."/>
            <person name="Parikh H."/>
            <person name="Huang B."/>
            <person name="Lee V."/>
            <person name="Espinosa-Alvarez O."/>
            <person name="Ortiz P.A."/>
            <person name="Costa-Martins A.G."/>
            <person name="Teixeira M.M."/>
            <person name="Buck G.A."/>
        </authorList>
    </citation>
    <scope>NUCLEOTIDE SEQUENCE [LARGE SCALE GENOMIC DNA]</scope>
    <source>
        <strain evidence="3 4">AM80</strain>
    </source>
</reference>
<feature type="coiled-coil region" evidence="1">
    <location>
        <begin position="262"/>
        <end position="345"/>
    </location>
</feature>
<evidence type="ECO:0000313" key="4">
    <source>
        <dbReference type="Proteomes" id="UP000283634"/>
    </source>
</evidence>
<feature type="compositionally biased region" description="Basic and acidic residues" evidence="2">
    <location>
        <begin position="704"/>
        <end position="716"/>
    </location>
</feature>
<evidence type="ECO:0000256" key="2">
    <source>
        <dbReference type="SAM" id="MobiDB-lite"/>
    </source>
</evidence>
<comment type="caution">
    <text evidence="3">The sequence shown here is derived from an EMBL/GenBank/DDBJ whole genome shotgun (WGS) entry which is preliminary data.</text>
</comment>
<dbReference type="RefSeq" id="XP_029237860.1">
    <property type="nucleotide sequence ID" value="XM_029382353.1"/>
</dbReference>
<proteinExistence type="predicted"/>
<name>A0A3R7NBX7_TRYRA</name>
<organism evidence="3 4">
    <name type="scientific">Trypanosoma rangeli</name>
    <dbReference type="NCBI Taxonomy" id="5698"/>
    <lineage>
        <taxon>Eukaryota</taxon>
        <taxon>Discoba</taxon>
        <taxon>Euglenozoa</taxon>
        <taxon>Kinetoplastea</taxon>
        <taxon>Metakinetoplastina</taxon>
        <taxon>Trypanosomatida</taxon>
        <taxon>Trypanosomatidae</taxon>
        <taxon>Trypanosoma</taxon>
        <taxon>Herpetosoma</taxon>
    </lineage>
</organism>
<gene>
    <name evidence="3" type="ORF">TraAM80_05474</name>
</gene>
<dbReference type="AlphaFoldDB" id="A0A3R7NBX7"/>
<keyword evidence="1" id="KW-0175">Coiled coil</keyword>
<dbReference type="GeneID" id="40329407"/>
<feature type="region of interest" description="Disordered" evidence="2">
    <location>
        <begin position="704"/>
        <end position="737"/>
    </location>
</feature>
<evidence type="ECO:0000256" key="1">
    <source>
        <dbReference type="SAM" id="Coils"/>
    </source>
</evidence>
<dbReference type="EMBL" id="MKGL01000176">
    <property type="protein sequence ID" value="RNF04024.1"/>
    <property type="molecule type" value="Genomic_DNA"/>
</dbReference>
<dbReference type="VEuPathDB" id="TriTrypDB:TRSC58_02099"/>